<dbReference type="GO" id="GO:0003677">
    <property type="term" value="F:DNA binding"/>
    <property type="evidence" value="ECO:0007669"/>
    <property type="project" value="UniProtKB-KW"/>
</dbReference>
<sequence length="110" mass="12191">MPRRTEPEPHCAKVGARLRELRVERGLSLSALADATGLSKGHLSSFERGLVALNAISLVTLARGLGMSPLYLLTFPHEDERAHVAELLRKLPDRDVTKLRQELTKEAGRK</sequence>
<dbReference type="Pfam" id="PF01381">
    <property type="entry name" value="HTH_3"/>
    <property type="match status" value="1"/>
</dbReference>
<reference evidence="3 4" key="1">
    <citation type="submission" date="2019-04" db="EMBL/GenBank/DDBJ databases">
        <authorList>
            <person name="Li Y."/>
            <person name="Wang J."/>
        </authorList>
    </citation>
    <scope>NUCLEOTIDE SEQUENCE [LARGE SCALE GENOMIC DNA]</scope>
    <source>
        <strain evidence="3 4">DSM 14668</strain>
    </source>
</reference>
<evidence type="ECO:0000256" key="1">
    <source>
        <dbReference type="ARBA" id="ARBA00023125"/>
    </source>
</evidence>
<evidence type="ECO:0000313" key="3">
    <source>
        <dbReference type="EMBL" id="TKC98927.1"/>
    </source>
</evidence>
<feature type="domain" description="HTH cro/C1-type" evidence="2">
    <location>
        <begin position="18"/>
        <end position="72"/>
    </location>
</feature>
<dbReference type="CDD" id="cd00093">
    <property type="entry name" value="HTH_XRE"/>
    <property type="match status" value="1"/>
</dbReference>
<dbReference type="PROSITE" id="PS50943">
    <property type="entry name" value="HTH_CROC1"/>
    <property type="match status" value="1"/>
</dbReference>
<comment type="caution">
    <text evidence="3">The sequence shown here is derived from an EMBL/GenBank/DDBJ whole genome shotgun (WGS) entry which is preliminary data.</text>
</comment>
<dbReference type="InterPro" id="IPR001387">
    <property type="entry name" value="Cro/C1-type_HTH"/>
</dbReference>
<dbReference type="PANTHER" id="PTHR46797:SF1">
    <property type="entry name" value="METHYLPHOSPHONATE SYNTHASE"/>
    <property type="match status" value="1"/>
</dbReference>
<name>A0A4V5PLD5_9BACT</name>
<dbReference type="GO" id="GO:0005829">
    <property type="term" value="C:cytosol"/>
    <property type="evidence" value="ECO:0007669"/>
    <property type="project" value="TreeGrafter"/>
</dbReference>
<dbReference type="OrthoDB" id="5518437at2"/>
<dbReference type="AlphaFoldDB" id="A0A4V5PLD5"/>
<organism evidence="3 4">
    <name type="scientific">Polyangium fumosum</name>
    <dbReference type="NCBI Taxonomy" id="889272"/>
    <lineage>
        <taxon>Bacteria</taxon>
        <taxon>Pseudomonadati</taxon>
        <taxon>Myxococcota</taxon>
        <taxon>Polyangia</taxon>
        <taxon>Polyangiales</taxon>
        <taxon>Polyangiaceae</taxon>
        <taxon>Polyangium</taxon>
    </lineage>
</organism>
<dbReference type="SUPFAM" id="SSF47413">
    <property type="entry name" value="lambda repressor-like DNA-binding domains"/>
    <property type="match status" value="1"/>
</dbReference>
<evidence type="ECO:0000313" key="4">
    <source>
        <dbReference type="Proteomes" id="UP000309215"/>
    </source>
</evidence>
<dbReference type="InterPro" id="IPR050807">
    <property type="entry name" value="TransReg_Diox_bact_type"/>
</dbReference>
<protein>
    <submittedName>
        <fullName evidence="3">XRE family transcriptional regulator</fullName>
    </submittedName>
</protein>
<dbReference type="Gene3D" id="1.10.260.40">
    <property type="entry name" value="lambda repressor-like DNA-binding domains"/>
    <property type="match status" value="1"/>
</dbReference>
<accession>A0A4V5PLD5</accession>
<dbReference type="PANTHER" id="PTHR46797">
    <property type="entry name" value="HTH-TYPE TRANSCRIPTIONAL REGULATOR"/>
    <property type="match status" value="1"/>
</dbReference>
<proteinExistence type="predicted"/>
<dbReference type="GO" id="GO:0003700">
    <property type="term" value="F:DNA-binding transcription factor activity"/>
    <property type="evidence" value="ECO:0007669"/>
    <property type="project" value="TreeGrafter"/>
</dbReference>
<gene>
    <name evidence="3" type="ORF">E8A74_39730</name>
</gene>
<dbReference type="EMBL" id="SSMQ01000062">
    <property type="protein sequence ID" value="TKC98927.1"/>
    <property type="molecule type" value="Genomic_DNA"/>
</dbReference>
<dbReference type="InterPro" id="IPR010982">
    <property type="entry name" value="Lambda_DNA-bd_dom_sf"/>
</dbReference>
<keyword evidence="1" id="KW-0238">DNA-binding</keyword>
<dbReference type="Proteomes" id="UP000309215">
    <property type="component" value="Unassembled WGS sequence"/>
</dbReference>
<keyword evidence="4" id="KW-1185">Reference proteome</keyword>
<dbReference type="SMART" id="SM00530">
    <property type="entry name" value="HTH_XRE"/>
    <property type="match status" value="1"/>
</dbReference>
<evidence type="ECO:0000259" key="2">
    <source>
        <dbReference type="PROSITE" id="PS50943"/>
    </source>
</evidence>
<dbReference type="RefSeq" id="WP_136934335.1">
    <property type="nucleotide sequence ID" value="NZ_SSMQ01000062.1"/>
</dbReference>